<evidence type="ECO:0000259" key="12">
    <source>
        <dbReference type="Pfam" id="PF07244"/>
    </source>
</evidence>
<evidence type="ECO:0000313" key="15">
    <source>
        <dbReference type="Proteomes" id="UP000319732"/>
    </source>
</evidence>
<evidence type="ECO:0000256" key="6">
    <source>
        <dbReference type="ARBA" id="ARBA00022729"/>
    </source>
</evidence>
<dbReference type="GO" id="GO:0009306">
    <property type="term" value="P:protein secretion"/>
    <property type="evidence" value="ECO:0007669"/>
    <property type="project" value="TreeGrafter"/>
</dbReference>
<evidence type="ECO:0000313" key="14">
    <source>
        <dbReference type="EMBL" id="TQV78790.1"/>
    </source>
</evidence>
<evidence type="ECO:0000259" key="11">
    <source>
        <dbReference type="Pfam" id="PF01103"/>
    </source>
</evidence>
<keyword evidence="5" id="KW-0812">Transmembrane</keyword>
<dbReference type="PANTHER" id="PTHR12815:SF47">
    <property type="entry name" value="TRANSLOCATION AND ASSEMBLY MODULE SUBUNIT TAMA"/>
    <property type="match status" value="1"/>
</dbReference>
<dbReference type="GO" id="GO:0097347">
    <property type="term" value="C:TAM protein secretion complex"/>
    <property type="evidence" value="ECO:0007669"/>
    <property type="project" value="TreeGrafter"/>
</dbReference>
<dbReference type="Pfam" id="PF07244">
    <property type="entry name" value="POTRA"/>
    <property type="match status" value="1"/>
</dbReference>
<name>A0A545TNI9_9GAMM</name>
<dbReference type="RefSeq" id="WP_142904625.1">
    <property type="nucleotide sequence ID" value="NZ_ML660093.1"/>
</dbReference>
<feature type="domain" description="Bacterial surface antigen (D15)" evidence="11">
    <location>
        <begin position="301"/>
        <end position="581"/>
    </location>
</feature>
<evidence type="ECO:0000256" key="7">
    <source>
        <dbReference type="ARBA" id="ARBA00023136"/>
    </source>
</evidence>
<evidence type="ECO:0000256" key="4">
    <source>
        <dbReference type="ARBA" id="ARBA00022452"/>
    </source>
</evidence>
<keyword evidence="6" id="KW-0732">Signal</keyword>
<gene>
    <name evidence="14" type="ORF">FKG94_12270</name>
</gene>
<evidence type="ECO:0000256" key="9">
    <source>
        <dbReference type="ARBA" id="ARBA00033063"/>
    </source>
</evidence>
<protein>
    <recommendedName>
        <fullName evidence="3">Translocation and assembly module subunit TamA</fullName>
    </recommendedName>
    <alternativeName>
        <fullName evidence="9">Autotransporter assembly factor TamA</fullName>
    </alternativeName>
</protein>
<comment type="subunit">
    <text evidence="10">Interacts with TamB to form the translocation and assembly module (TAM).</text>
</comment>
<comment type="caution">
    <text evidence="14">The sequence shown here is derived from an EMBL/GenBank/DDBJ whole genome shotgun (WGS) entry which is preliminary data.</text>
</comment>
<dbReference type="Gene3D" id="2.40.160.50">
    <property type="entry name" value="membrane protein fhac: a member of the omp85/tpsb transporter family"/>
    <property type="match status" value="1"/>
</dbReference>
<dbReference type="EMBL" id="VHSG01000012">
    <property type="protein sequence ID" value="TQV78790.1"/>
    <property type="molecule type" value="Genomic_DNA"/>
</dbReference>
<dbReference type="InterPro" id="IPR000184">
    <property type="entry name" value="Bac_surfAg_D15"/>
</dbReference>
<evidence type="ECO:0000256" key="3">
    <source>
        <dbReference type="ARBA" id="ARBA00015419"/>
    </source>
</evidence>
<dbReference type="GO" id="GO:0009279">
    <property type="term" value="C:cell outer membrane"/>
    <property type="evidence" value="ECO:0007669"/>
    <property type="project" value="UniProtKB-SubCell"/>
</dbReference>
<organism evidence="14 15">
    <name type="scientific">Exilibacterium tricleocarpae</name>
    <dbReference type="NCBI Taxonomy" id="2591008"/>
    <lineage>
        <taxon>Bacteria</taxon>
        <taxon>Pseudomonadati</taxon>
        <taxon>Pseudomonadota</taxon>
        <taxon>Gammaproteobacteria</taxon>
        <taxon>Cellvibrionales</taxon>
        <taxon>Cellvibrionaceae</taxon>
        <taxon>Exilibacterium</taxon>
    </lineage>
</organism>
<proteinExistence type="inferred from homology"/>
<dbReference type="InterPro" id="IPR039910">
    <property type="entry name" value="D15-like"/>
</dbReference>
<dbReference type="InterPro" id="IPR010827">
    <property type="entry name" value="BamA/TamA_POTRA"/>
</dbReference>
<dbReference type="Gene3D" id="3.10.20.310">
    <property type="entry name" value="membrane protein fhac"/>
    <property type="match status" value="3"/>
</dbReference>
<evidence type="ECO:0000259" key="13">
    <source>
        <dbReference type="Pfam" id="PF17243"/>
    </source>
</evidence>
<dbReference type="Proteomes" id="UP000319732">
    <property type="component" value="Unassembled WGS sequence"/>
</dbReference>
<evidence type="ECO:0000256" key="1">
    <source>
        <dbReference type="ARBA" id="ARBA00004442"/>
    </source>
</evidence>
<feature type="domain" description="TamA POTRA" evidence="13">
    <location>
        <begin position="40"/>
        <end position="108"/>
    </location>
</feature>
<keyword evidence="4" id="KW-1134">Transmembrane beta strand</keyword>
<evidence type="ECO:0000256" key="10">
    <source>
        <dbReference type="ARBA" id="ARBA00093548"/>
    </source>
</evidence>
<evidence type="ECO:0000256" key="2">
    <source>
        <dbReference type="ARBA" id="ARBA00010248"/>
    </source>
</evidence>
<reference evidence="14 15" key="1">
    <citation type="submission" date="2019-06" db="EMBL/GenBank/DDBJ databases">
        <title>Whole genome sequence for Cellvibrionaceae sp. R142.</title>
        <authorList>
            <person name="Wang G."/>
        </authorList>
    </citation>
    <scope>NUCLEOTIDE SEQUENCE [LARGE SCALE GENOMIC DNA]</scope>
    <source>
        <strain evidence="14 15">R142</strain>
    </source>
</reference>
<sequence>MSKTSFIARLGVTFRLGITRRFVLLTLALWHGSLWPAAGIDITGVEGPVADNLRLHLSRLEPLPAADPELLQQRLQGPVTQALQAFGYYQAEVDYRTDGEAVTVAITPGPAVTWGEADIRVVDGDQTLDPVFARMAVQHPFEAGTQINHATYENFKREFLSLAQRRGYLDAELTQHQLRIDLTRNRADVALVLAIGTAYRIGEIDYSGSNLSPQLLQQLTQLTPGESYDVNKIGEVYNRLLNSGYFAAVDIDTAPRPPDRVQLQITLVDAPSHRYTTGAGFGTDTGPRLQLSWQRPRINRRGDSFQTRLEASAISTEVSTQYRIPWHHPLERYLTWKNGFQEKDVEDTETEIITTGLSYHNLAEDGWQYSYHVDLEQETFQQGSEPEKTVTFVVPSSSWSRTVISGQARAPDWGYRLWFGLQASSTALGSDTDFARLSGGLRYLNTWAEKNQVIARAELGAIVSGDFLDVPASRRFFTGGDQTVRGFDFETLSPRDAEGELTGGQYLNAASLEYRRQWRPSWQWAVFTDSGRAYNDNAEPFHTSAGIGLRWQSPIGVVAFDIAKPVDSDRSDSVRLHIYMGLPL</sequence>
<comment type="subcellular location">
    <subcellularLocation>
        <location evidence="1">Cell outer membrane</location>
    </subcellularLocation>
</comment>
<dbReference type="InterPro" id="IPR035243">
    <property type="entry name" value="TamA_POTRA_Dom_1"/>
</dbReference>
<comment type="similarity">
    <text evidence="2">Belongs to the TamA family.</text>
</comment>
<dbReference type="Pfam" id="PF01103">
    <property type="entry name" value="Omp85"/>
    <property type="match status" value="1"/>
</dbReference>
<dbReference type="AlphaFoldDB" id="A0A545TNI9"/>
<feature type="domain" description="POTRA" evidence="12">
    <location>
        <begin position="199"/>
        <end position="266"/>
    </location>
</feature>
<keyword evidence="7" id="KW-0472">Membrane</keyword>
<dbReference type="PANTHER" id="PTHR12815">
    <property type="entry name" value="SORTING AND ASSEMBLY MACHINERY SAMM50 PROTEIN FAMILY MEMBER"/>
    <property type="match status" value="1"/>
</dbReference>
<evidence type="ECO:0000256" key="8">
    <source>
        <dbReference type="ARBA" id="ARBA00023237"/>
    </source>
</evidence>
<evidence type="ECO:0000256" key="5">
    <source>
        <dbReference type="ARBA" id="ARBA00022692"/>
    </source>
</evidence>
<keyword evidence="8" id="KW-0998">Cell outer membrane</keyword>
<dbReference type="OrthoDB" id="9803054at2"/>
<accession>A0A545TNI9</accession>
<dbReference type="Pfam" id="PF17243">
    <property type="entry name" value="POTRA_TamA_1"/>
    <property type="match status" value="1"/>
</dbReference>
<keyword evidence="15" id="KW-1185">Reference proteome</keyword>